<evidence type="ECO:0000313" key="2">
    <source>
        <dbReference type="EMBL" id="QGH72033.1"/>
    </source>
</evidence>
<dbReference type="EMBL" id="MN642089">
    <property type="protein sequence ID" value="QGH72033.1"/>
    <property type="molecule type" value="Genomic_DNA"/>
</dbReference>
<sequence length="91" mass="10363">MKALSYIILIGIIVLLYSVMWNPGESETRVLEDQGLTEVHVDTLSFFGCPDDQYGYKFEATNQAGKNVKGVMCKKRCILRFLEYPLLLTIL</sequence>
<name>A0A6B7ZEU4_9CAUD</name>
<evidence type="ECO:0000313" key="3">
    <source>
        <dbReference type="Proteomes" id="UP000464669"/>
    </source>
</evidence>
<reference evidence="2 3" key="1">
    <citation type="submission" date="2019-11" db="EMBL/GenBank/DDBJ databases">
        <authorList>
            <person name="Lewis R."/>
            <person name="Clooney A.G."/>
            <person name="Stockdale S.R."/>
            <person name="Buttimer C."/>
            <person name="Draper L.A."/>
            <person name="Ross R.P."/>
            <person name="Hill C."/>
        </authorList>
    </citation>
    <scope>NUCLEOTIDE SEQUENCE [LARGE SCALE GENOMIC DNA]</scope>
</reference>
<gene>
    <name evidence="2" type="ORF">N1M2_170</name>
</gene>
<dbReference type="Proteomes" id="UP000464669">
    <property type="component" value="Segment"/>
</dbReference>
<accession>A0A6B7ZEU4</accession>
<keyword evidence="1" id="KW-0812">Transmembrane</keyword>
<organism evidence="2 3">
    <name type="scientific">Klebsiella phage N1M2</name>
    <dbReference type="NCBI Taxonomy" id="2664939"/>
    <lineage>
        <taxon>Viruses</taxon>
        <taxon>Duplodnaviria</taxon>
        <taxon>Heunggongvirae</taxon>
        <taxon>Uroviricota</taxon>
        <taxon>Caudoviricetes</taxon>
        <taxon>Chimalliviridae</taxon>
        <taxon>Nimduovirus</taxon>
        <taxon>Nimduovirus N1M2</taxon>
    </lineage>
</organism>
<feature type="transmembrane region" description="Helical" evidence="1">
    <location>
        <begin position="6"/>
        <end position="24"/>
    </location>
</feature>
<evidence type="ECO:0000256" key="1">
    <source>
        <dbReference type="SAM" id="Phobius"/>
    </source>
</evidence>
<keyword evidence="3" id="KW-1185">Reference proteome</keyword>
<protein>
    <submittedName>
        <fullName evidence="2">Uncharacterized protein</fullName>
    </submittedName>
</protein>
<proteinExistence type="predicted"/>
<keyword evidence="1" id="KW-1133">Transmembrane helix</keyword>
<keyword evidence="1" id="KW-0472">Membrane</keyword>